<dbReference type="Proteomes" id="UP000636394">
    <property type="component" value="Unassembled WGS sequence"/>
</dbReference>
<feature type="domain" description="CNNM transmembrane" evidence="13">
    <location>
        <begin position="1"/>
        <end position="201"/>
    </location>
</feature>
<dbReference type="InterPro" id="IPR016169">
    <property type="entry name" value="FAD-bd_PCMH_sub2"/>
</dbReference>
<sequence length="445" mass="48680">MPVWLGLLLVVFFLLMNAFFVIAEFSLVRVRKSQLELAVEEGKAGAKSAKMVAENVNAYLSACQLGITLASLALGWVGEPAVSALISPLLTPFSLPEGATHAIGVAVGFTLVTTLHVVAGELIPKSLAIFSTEQYALFSATPLVWFYKITYPIMVVFNGITNGVMKLLGHDVASEHEVYTDEEIKLLIDESTESGLIDADANEYVDNIFELGDKDAEAIMTPRMDIVCIDLDDSLEENLKLVKQYNYTRYPVCRENKDRIVGFVHVKDLYTLPADATIDDLDIRTILAVPEGLSIAKLLQELQGQCTKIAVVIDEHGGTAGIVTMSDIMEQIVGRIDDEYAHGDEDEVTQLEDGSYLIDGSLPIDEACEIIGFTPDEAEECETAGGLLLALFDRIPATGDTTEVVGKHAHAKFTVVDMDKRRIDKIRIVVTPHEDEEEAAKEAKD</sequence>
<dbReference type="PANTHER" id="PTHR43099">
    <property type="entry name" value="UPF0053 PROTEIN YRKA"/>
    <property type="match status" value="1"/>
</dbReference>
<dbReference type="SUPFAM" id="SSF56176">
    <property type="entry name" value="FAD-binding/transporter-associated domain-like"/>
    <property type="match status" value="1"/>
</dbReference>
<evidence type="ECO:0000256" key="5">
    <source>
        <dbReference type="ARBA" id="ARBA00022737"/>
    </source>
</evidence>
<protein>
    <submittedName>
        <fullName evidence="14">DUF21 domain-containing protein</fullName>
    </submittedName>
</protein>
<dbReference type="PROSITE" id="PS51846">
    <property type="entry name" value="CNNM"/>
    <property type="match status" value="1"/>
</dbReference>
<evidence type="ECO:0000256" key="4">
    <source>
        <dbReference type="ARBA" id="ARBA00022692"/>
    </source>
</evidence>
<comment type="similarity">
    <text evidence="2">Belongs to the UPF0053 family.</text>
</comment>
<feature type="domain" description="CBS" evidence="12">
    <location>
        <begin position="282"/>
        <end position="339"/>
    </location>
</feature>
<keyword evidence="8 10" id="KW-0472">Membrane</keyword>
<keyword evidence="7 9" id="KW-0129">CBS domain</keyword>
<evidence type="ECO:0000256" key="2">
    <source>
        <dbReference type="ARBA" id="ARBA00006337"/>
    </source>
</evidence>
<dbReference type="CDD" id="cd04590">
    <property type="entry name" value="CBS_pair_CorC_HlyC_assoc"/>
    <property type="match status" value="1"/>
</dbReference>
<dbReference type="InterPro" id="IPR002550">
    <property type="entry name" value="CNNM"/>
</dbReference>
<dbReference type="SMART" id="SM01091">
    <property type="entry name" value="CorC_HlyC"/>
    <property type="match status" value="1"/>
</dbReference>
<comment type="subcellular location">
    <subcellularLocation>
        <location evidence="1">Cell membrane</location>
        <topology evidence="1">Multi-pass membrane protein</topology>
    </subcellularLocation>
</comment>
<dbReference type="InterPro" id="IPR036318">
    <property type="entry name" value="FAD-bd_PCMH-like_sf"/>
</dbReference>
<dbReference type="InterPro" id="IPR051676">
    <property type="entry name" value="UPF0053_domain"/>
</dbReference>
<proteinExistence type="inferred from homology"/>
<gene>
    <name evidence="14" type="ORF">GMI68_01655</name>
</gene>
<evidence type="ECO:0000259" key="13">
    <source>
        <dbReference type="PROSITE" id="PS51846"/>
    </source>
</evidence>
<evidence type="ECO:0000256" key="7">
    <source>
        <dbReference type="ARBA" id="ARBA00023122"/>
    </source>
</evidence>
<dbReference type="Gene3D" id="3.30.465.10">
    <property type="match status" value="1"/>
</dbReference>
<comment type="caution">
    <text evidence="14">The sequence shown here is derived from an EMBL/GenBank/DDBJ whole genome shotgun (WGS) entry which is preliminary data.</text>
</comment>
<dbReference type="Pfam" id="PF00571">
    <property type="entry name" value="CBS"/>
    <property type="match status" value="2"/>
</dbReference>
<keyword evidence="3" id="KW-1003">Cell membrane</keyword>
<feature type="transmembrane region" description="Helical" evidence="11">
    <location>
        <begin position="98"/>
        <end position="123"/>
    </location>
</feature>
<dbReference type="InterPro" id="IPR046342">
    <property type="entry name" value="CBS_dom_sf"/>
</dbReference>
<organism evidence="14 15">
    <name type="scientific">Xiamenia xianingshaonis</name>
    <dbReference type="NCBI Taxonomy" id="2682776"/>
    <lineage>
        <taxon>Bacteria</taxon>
        <taxon>Bacillati</taxon>
        <taxon>Actinomycetota</taxon>
        <taxon>Coriobacteriia</taxon>
        <taxon>Eggerthellales</taxon>
        <taxon>Eggerthellaceae</taxon>
        <taxon>Xiamenia</taxon>
    </lineage>
</organism>
<evidence type="ECO:0000256" key="6">
    <source>
        <dbReference type="ARBA" id="ARBA00022989"/>
    </source>
</evidence>
<dbReference type="InterPro" id="IPR005170">
    <property type="entry name" value="Transptr-assoc_dom"/>
</dbReference>
<evidence type="ECO:0000256" key="3">
    <source>
        <dbReference type="ARBA" id="ARBA00022475"/>
    </source>
</evidence>
<keyword evidence="5" id="KW-0677">Repeat</keyword>
<evidence type="ECO:0000259" key="12">
    <source>
        <dbReference type="PROSITE" id="PS51371"/>
    </source>
</evidence>
<evidence type="ECO:0000256" key="9">
    <source>
        <dbReference type="PROSITE-ProRule" id="PRU00703"/>
    </source>
</evidence>
<evidence type="ECO:0000256" key="11">
    <source>
        <dbReference type="SAM" id="Phobius"/>
    </source>
</evidence>
<dbReference type="PANTHER" id="PTHR43099:SF2">
    <property type="entry name" value="UPF0053 PROTEIN YRKA"/>
    <property type="match status" value="1"/>
</dbReference>
<dbReference type="SUPFAM" id="SSF54631">
    <property type="entry name" value="CBS-domain pair"/>
    <property type="match status" value="1"/>
</dbReference>
<evidence type="ECO:0000256" key="1">
    <source>
        <dbReference type="ARBA" id="ARBA00004651"/>
    </source>
</evidence>
<feature type="transmembrane region" description="Helical" evidence="11">
    <location>
        <begin position="6"/>
        <end position="27"/>
    </location>
</feature>
<evidence type="ECO:0000313" key="14">
    <source>
        <dbReference type="EMBL" id="NHM13486.1"/>
    </source>
</evidence>
<dbReference type="Pfam" id="PF03471">
    <property type="entry name" value="CorC_HlyC"/>
    <property type="match status" value="1"/>
</dbReference>
<evidence type="ECO:0000256" key="10">
    <source>
        <dbReference type="PROSITE-ProRule" id="PRU01193"/>
    </source>
</evidence>
<feature type="domain" description="CBS" evidence="12">
    <location>
        <begin position="220"/>
        <end position="281"/>
    </location>
</feature>
<keyword evidence="15" id="KW-1185">Reference proteome</keyword>
<keyword evidence="6 10" id="KW-1133">Transmembrane helix</keyword>
<feature type="transmembrane region" description="Helical" evidence="11">
    <location>
        <begin position="135"/>
        <end position="157"/>
    </location>
</feature>
<dbReference type="EMBL" id="WPCR01000002">
    <property type="protein sequence ID" value="NHM13486.1"/>
    <property type="molecule type" value="Genomic_DNA"/>
</dbReference>
<keyword evidence="4 10" id="KW-0812">Transmembrane</keyword>
<evidence type="ECO:0000313" key="15">
    <source>
        <dbReference type="Proteomes" id="UP000636394"/>
    </source>
</evidence>
<feature type="transmembrane region" description="Helical" evidence="11">
    <location>
        <begin position="56"/>
        <end position="78"/>
    </location>
</feature>
<dbReference type="InterPro" id="IPR000644">
    <property type="entry name" value="CBS_dom"/>
</dbReference>
<dbReference type="PROSITE" id="PS51371">
    <property type="entry name" value="CBS"/>
    <property type="match status" value="2"/>
</dbReference>
<reference evidence="14 15" key="1">
    <citation type="submission" date="2019-11" db="EMBL/GenBank/DDBJ databases">
        <title>Eggerthellaceae novel genus isolated from the rectal contents of marmort.</title>
        <authorList>
            <person name="Zhang G."/>
        </authorList>
    </citation>
    <scope>NUCLEOTIDE SEQUENCE [LARGE SCALE GENOMIC DNA]</scope>
    <source>
        <strain evidence="15">zg-886</strain>
    </source>
</reference>
<dbReference type="Gene3D" id="3.10.580.10">
    <property type="entry name" value="CBS-domain"/>
    <property type="match status" value="1"/>
</dbReference>
<name>A0ABX0IFB9_9ACTN</name>
<evidence type="ECO:0000256" key="8">
    <source>
        <dbReference type="ARBA" id="ARBA00023136"/>
    </source>
</evidence>
<dbReference type="InterPro" id="IPR044751">
    <property type="entry name" value="Ion_transp-like_CBS"/>
</dbReference>
<dbReference type="Pfam" id="PF01595">
    <property type="entry name" value="CNNM"/>
    <property type="match status" value="1"/>
</dbReference>
<accession>A0ABX0IFB9</accession>